<dbReference type="InterPro" id="IPR003439">
    <property type="entry name" value="ABC_transporter-like_ATP-bd"/>
</dbReference>
<reference evidence="7 8" key="1">
    <citation type="submission" date="2018-08" db="EMBL/GenBank/DDBJ databases">
        <title>A genome reference for cultivated species of the human gut microbiota.</title>
        <authorList>
            <person name="Zou Y."/>
            <person name="Xue W."/>
            <person name="Luo G."/>
        </authorList>
    </citation>
    <scope>NUCLEOTIDE SEQUENCE [LARGE SCALE GENOMIC DNA]</scope>
    <source>
        <strain evidence="7 8">OF01-3</strain>
    </source>
</reference>
<dbReference type="InterPro" id="IPR003593">
    <property type="entry name" value="AAA+_ATPase"/>
</dbReference>
<gene>
    <name evidence="7" type="ORF">DXA39_08670</name>
</gene>
<dbReference type="Gene3D" id="3.40.50.300">
    <property type="entry name" value="P-loop containing nucleotide triphosphate hydrolases"/>
    <property type="match status" value="2"/>
</dbReference>
<feature type="coiled-coil region" evidence="4">
    <location>
        <begin position="559"/>
        <end position="633"/>
    </location>
</feature>
<keyword evidence="4" id="KW-0175">Coiled coil</keyword>
<dbReference type="FunFam" id="3.40.50.300:FF:000011">
    <property type="entry name" value="Putative ABC transporter ATP-binding component"/>
    <property type="match status" value="1"/>
</dbReference>
<feature type="domain" description="ABC transporter" evidence="6">
    <location>
        <begin position="4"/>
        <end position="261"/>
    </location>
</feature>
<organism evidence="7 8">
    <name type="scientific">Anaerococcus nagyae</name>
    <dbReference type="NCBI Taxonomy" id="1755241"/>
    <lineage>
        <taxon>Bacteria</taxon>
        <taxon>Bacillati</taxon>
        <taxon>Bacillota</taxon>
        <taxon>Tissierellia</taxon>
        <taxon>Tissierellales</taxon>
        <taxon>Peptoniphilaceae</taxon>
        <taxon>Anaerococcus</taxon>
    </lineage>
</organism>
<evidence type="ECO:0000256" key="4">
    <source>
        <dbReference type="SAM" id="Coils"/>
    </source>
</evidence>
<feature type="domain" description="ABC transporter" evidence="6">
    <location>
        <begin position="334"/>
        <end position="547"/>
    </location>
</feature>
<name>A0A3E2TGU5_9FIRM</name>
<dbReference type="Proteomes" id="UP000261011">
    <property type="component" value="Unassembled WGS sequence"/>
</dbReference>
<dbReference type="EMBL" id="QVEU01000011">
    <property type="protein sequence ID" value="RGB74427.1"/>
    <property type="molecule type" value="Genomic_DNA"/>
</dbReference>
<protein>
    <submittedName>
        <fullName evidence="7">ABC transporter ATP-binding protein</fullName>
    </submittedName>
</protein>
<dbReference type="InterPro" id="IPR032781">
    <property type="entry name" value="ABC_tran_Xtn"/>
</dbReference>
<keyword evidence="8" id="KW-1185">Reference proteome</keyword>
<dbReference type="SMART" id="SM00382">
    <property type="entry name" value="AAA"/>
    <property type="match status" value="2"/>
</dbReference>
<comment type="caution">
    <text evidence="7">The sequence shown here is derived from an EMBL/GenBank/DDBJ whole genome shotgun (WGS) entry which is preliminary data.</text>
</comment>
<keyword evidence="2" id="KW-0547">Nucleotide-binding</keyword>
<evidence type="ECO:0000313" key="7">
    <source>
        <dbReference type="EMBL" id="RGB74427.1"/>
    </source>
</evidence>
<dbReference type="GO" id="GO:0016887">
    <property type="term" value="F:ATP hydrolysis activity"/>
    <property type="evidence" value="ECO:0007669"/>
    <property type="project" value="InterPro"/>
</dbReference>
<dbReference type="AlphaFoldDB" id="A0A3E2TGU5"/>
<dbReference type="NCBIfam" id="NF000355">
    <property type="entry name" value="ribo_prot_ABC_F"/>
    <property type="match status" value="1"/>
</dbReference>
<dbReference type="CDD" id="cd03221">
    <property type="entry name" value="ABCF_EF-3"/>
    <property type="match status" value="2"/>
</dbReference>
<evidence type="ECO:0000313" key="8">
    <source>
        <dbReference type="Proteomes" id="UP000261011"/>
    </source>
</evidence>
<sequence length="643" mass="74764">MNILTASNLSKSYPTKEIFKGLSFKIEKGDKVGLIGINGAGKSTLFKILMGEDSKDSGDIYIPNDIKVGYLKQQLAIDYSISIYDYCMKVFDKIIDIEKKLRNIEKKLADPNMNSDRMDSLLEEHNKLFEKFEAQNGYSIKSELEGTLKAMGFLEEDFDKNINDLSGGQKARVELAYLLLEKPDLILLDEPTNHLDINAIRFLENFIKNYQGSVIVISHDRYFLDNTVNRIFLLENGSLNTYNGDYTTFMNKRKKDLEVRMHQYKAQQKEIDRQEEIIERLKNQGGSKRKRGISQSRSRQKLLDKMDRIEKPDSVNSSMKLKFTPRIQSGEDVLKVEKLEKNFLDKEVFKNISFDLYRNERTAIIGENGVGKTTLFRIIMGEELPSGGKIKHGQSVNVGYFDQEQKSLNLNNTIFDEIRETYPMLTNFEIRSYLAKFMFYDSDVDREISELSGGERARISLLKLMISDTNFILMDEPTNHLDIDSKEILEDAILDYEGTMLIISHDRYFLNKIAIKILEMKSDGMDEYMGNYSYYENKQKEIKESSIERESQIVSKTQLAKEKKKQNLKKNEIKKIKQTIKNIEKEMEDIDSKVDELTELTLMENFYSNQDKVKETFEEIKSLENKKESLSDQWFDLNISLEE</sequence>
<evidence type="ECO:0000256" key="2">
    <source>
        <dbReference type="ARBA" id="ARBA00022741"/>
    </source>
</evidence>
<keyword evidence="1" id="KW-0677">Repeat</keyword>
<dbReference type="PROSITE" id="PS50893">
    <property type="entry name" value="ABC_TRANSPORTER_2"/>
    <property type="match status" value="2"/>
</dbReference>
<dbReference type="GO" id="GO:0003676">
    <property type="term" value="F:nucleic acid binding"/>
    <property type="evidence" value="ECO:0007669"/>
    <property type="project" value="UniProtKB-ARBA"/>
</dbReference>
<evidence type="ECO:0000256" key="5">
    <source>
        <dbReference type="SAM" id="MobiDB-lite"/>
    </source>
</evidence>
<dbReference type="InterPro" id="IPR051309">
    <property type="entry name" value="ABCF_ATPase"/>
</dbReference>
<dbReference type="InterPro" id="IPR017871">
    <property type="entry name" value="ABC_transporter-like_CS"/>
</dbReference>
<feature type="region of interest" description="Disordered" evidence="5">
    <location>
        <begin position="282"/>
        <end position="301"/>
    </location>
</feature>
<dbReference type="PANTHER" id="PTHR42855:SF2">
    <property type="entry name" value="DRUG RESISTANCE ABC TRANSPORTER,ATP-BINDING PROTEIN"/>
    <property type="match status" value="1"/>
</dbReference>
<dbReference type="InterPro" id="IPR027417">
    <property type="entry name" value="P-loop_NTPase"/>
</dbReference>
<dbReference type="PROSITE" id="PS00211">
    <property type="entry name" value="ABC_TRANSPORTER_1"/>
    <property type="match status" value="1"/>
</dbReference>
<dbReference type="Pfam" id="PF12848">
    <property type="entry name" value="ABC_tran_Xtn"/>
    <property type="match status" value="1"/>
</dbReference>
<evidence type="ECO:0000256" key="1">
    <source>
        <dbReference type="ARBA" id="ARBA00022737"/>
    </source>
</evidence>
<dbReference type="PANTHER" id="PTHR42855">
    <property type="entry name" value="ABC TRANSPORTER ATP-BINDING SUBUNIT"/>
    <property type="match status" value="1"/>
</dbReference>
<dbReference type="Pfam" id="PF00005">
    <property type="entry name" value="ABC_tran"/>
    <property type="match status" value="2"/>
</dbReference>
<keyword evidence="3 7" id="KW-0067">ATP-binding</keyword>
<proteinExistence type="predicted"/>
<accession>A0A3E2TGU5</accession>
<dbReference type="RefSeq" id="WP_117522320.1">
    <property type="nucleotide sequence ID" value="NZ_JBHWMK010000046.1"/>
</dbReference>
<evidence type="ECO:0000259" key="6">
    <source>
        <dbReference type="PROSITE" id="PS50893"/>
    </source>
</evidence>
<dbReference type="OrthoDB" id="9801441at2"/>
<dbReference type="GO" id="GO:0005524">
    <property type="term" value="F:ATP binding"/>
    <property type="evidence" value="ECO:0007669"/>
    <property type="project" value="UniProtKB-KW"/>
</dbReference>
<dbReference type="FunFam" id="3.40.50.300:FF:000309">
    <property type="entry name" value="ABC transporter ATP-binding protein"/>
    <property type="match status" value="1"/>
</dbReference>
<dbReference type="SUPFAM" id="SSF52540">
    <property type="entry name" value="P-loop containing nucleoside triphosphate hydrolases"/>
    <property type="match status" value="2"/>
</dbReference>
<evidence type="ECO:0000256" key="3">
    <source>
        <dbReference type="ARBA" id="ARBA00022840"/>
    </source>
</evidence>